<keyword evidence="2" id="KW-1185">Reference proteome</keyword>
<dbReference type="Proteomes" id="UP001164743">
    <property type="component" value="Chromosome 12A"/>
</dbReference>
<accession>A0ABY7CZM9</accession>
<proteinExistence type="predicted"/>
<gene>
    <name evidence="1" type="ORF">PtA15_12A352</name>
</gene>
<dbReference type="GeneID" id="77802847"/>
<sequence>MASSFVKPAFSMGGFETTISPLDVIPDPSLPAETSLHQNVLDTAIKPSAYQFSGEKSYAYTFAYCGNIPDSSSSPMPLCGGRPEGA</sequence>
<organism evidence="1 2">
    <name type="scientific">Puccinia triticina</name>
    <dbReference type="NCBI Taxonomy" id="208348"/>
    <lineage>
        <taxon>Eukaryota</taxon>
        <taxon>Fungi</taxon>
        <taxon>Dikarya</taxon>
        <taxon>Basidiomycota</taxon>
        <taxon>Pucciniomycotina</taxon>
        <taxon>Pucciniomycetes</taxon>
        <taxon>Pucciniales</taxon>
        <taxon>Pucciniaceae</taxon>
        <taxon>Puccinia</taxon>
    </lineage>
</organism>
<evidence type="ECO:0000313" key="2">
    <source>
        <dbReference type="Proteomes" id="UP001164743"/>
    </source>
</evidence>
<protein>
    <submittedName>
        <fullName evidence="1">Uncharacterized protein</fullName>
    </submittedName>
</protein>
<reference evidence="1" key="1">
    <citation type="submission" date="2022-10" db="EMBL/GenBank/DDBJ databases">
        <title>Puccinia triticina Genome sequencing and assembly.</title>
        <authorList>
            <person name="Li C."/>
        </authorList>
    </citation>
    <scope>NUCLEOTIDE SEQUENCE</scope>
    <source>
        <strain evidence="1">Pt15</strain>
    </source>
</reference>
<dbReference type="RefSeq" id="XP_053025918.1">
    <property type="nucleotide sequence ID" value="XM_053161952.1"/>
</dbReference>
<evidence type="ECO:0000313" key="1">
    <source>
        <dbReference type="EMBL" id="WAQ90363.1"/>
    </source>
</evidence>
<dbReference type="EMBL" id="CP110432">
    <property type="protein sequence ID" value="WAQ90363.1"/>
    <property type="molecule type" value="Genomic_DNA"/>
</dbReference>
<name>A0ABY7CZM9_9BASI</name>